<dbReference type="EC" id="3.4.24.-" evidence="11"/>
<evidence type="ECO:0000256" key="8">
    <source>
        <dbReference type="ARBA" id="ARBA00022989"/>
    </source>
</evidence>
<dbReference type="Proteomes" id="UP000199611">
    <property type="component" value="Unassembled WGS sequence"/>
</dbReference>
<dbReference type="GO" id="GO:0004222">
    <property type="term" value="F:metalloendopeptidase activity"/>
    <property type="evidence" value="ECO:0007669"/>
    <property type="project" value="InterPro"/>
</dbReference>
<dbReference type="InterPro" id="IPR036034">
    <property type="entry name" value="PDZ_sf"/>
</dbReference>
<dbReference type="EMBL" id="FOUU01000001">
    <property type="protein sequence ID" value="SFM41281.1"/>
    <property type="molecule type" value="Genomic_DNA"/>
</dbReference>
<dbReference type="CDD" id="cd23081">
    <property type="entry name" value="cpPDZ_EcRseP-like"/>
    <property type="match status" value="1"/>
</dbReference>
<keyword evidence="7 11" id="KW-0862">Zinc</keyword>
<keyword evidence="8 11" id="KW-1133">Transmembrane helix</keyword>
<comment type="similarity">
    <text evidence="3 11">Belongs to the peptidase M50B family.</text>
</comment>
<dbReference type="PANTHER" id="PTHR42837">
    <property type="entry name" value="REGULATOR OF SIGMA-E PROTEASE RSEP"/>
    <property type="match status" value="1"/>
</dbReference>
<feature type="transmembrane region" description="Helical" evidence="11">
    <location>
        <begin position="279"/>
        <end position="301"/>
    </location>
</feature>
<keyword evidence="14" id="KW-1185">Reference proteome</keyword>
<dbReference type="InterPro" id="IPR001478">
    <property type="entry name" value="PDZ"/>
</dbReference>
<protein>
    <recommendedName>
        <fullName evidence="11">Zinc metalloprotease</fullName>
        <ecNumber evidence="11">3.4.24.-</ecNumber>
    </recommendedName>
</protein>
<dbReference type="Gene3D" id="2.30.42.10">
    <property type="match status" value="1"/>
</dbReference>
<feature type="transmembrane region" description="Helical" evidence="11">
    <location>
        <begin position="6"/>
        <end position="25"/>
    </location>
</feature>
<keyword evidence="9 11" id="KW-0482">Metalloprotease</keyword>
<feature type="transmembrane region" description="Helical" evidence="11">
    <location>
        <begin position="94"/>
        <end position="119"/>
    </location>
</feature>
<keyword evidence="4 13" id="KW-0645">Protease</keyword>
<feature type="transmembrane region" description="Helical" evidence="11">
    <location>
        <begin position="229"/>
        <end position="252"/>
    </location>
</feature>
<name>A0A1I4QML2_9BACT</name>
<reference evidence="13 14" key="1">
    <citation type="submission" date="2016-10" db="EMBL/GenBank/DDBJ databases">
        <authorList>
            <person name="de Groot N.N."/>
        </authorList>
    </citation>
    <scope>NUCLEOTIDE SEQUENCE [LARGE SCALE GENOMIC DNA]</scope>
    <source>
        <strain evidence="13 14">DSM 9990</strain>
    </source>
</reference>
<sequence length="364" mass="40216">MSTVFYAAIVLGILIFVHELGHFAVAKWSGVVVEKFSIGFGPALLSRRKGETEYCIAAVPFGGYVKMLGEDSLEDIPPEFHDRTFLSQPLYKRFLIVAAGPLMNLLLAILLFFIVFALAGVTRLMPEVGEIQPGSPAEAAGLKKGDLIVRINETPVSSWEELADSISKWKPGNEPLKIVVLRSGEYLEFRVTPTFREIKNLFGEPVTRPVIGITASGKVELKKVGILKAAIQSIVQTIVVCKLFFVTVVKLIQRIIPFETLGGPILIAQMAGQQAQEGFFPFIAFMALISVNLAVINLLPFPALDGGHLLLFTIEAITGRRFHQKALEWIQKIGLAFLIILMIAVFYNDLVRIFPSLPDLVRNR</sequence>
<dbReference type="AlphaFoldDB" id="A0A1I4QML2"/>
<evidence type="ECO:0000256" key="4">
    <source>
        <dbReference type="ARBA" id="ARBA00022670"/>
    </source>
</evidence>
<dbReference type="SUPFAM" id="SSF50156">
    <property type="entry name" value="PDZ domain-like"/>
    <property type="match status" value="1"/>
</dbReference>
<evidence type="ECO:0000256" key="10">
    <source>
        <dbReference type="ARBA" id="ARBA00023136"/>
    </source>
</evidence>
<evidence type="ECO:0000313" key="14">
    <source>
        <dbReference type="Proteomes" id="UP000199611"/>
    </source>
</evidence>
<keyword evidence="11" id="KW-0479">Metal-binding</keyword>
<evidence type="ECO:0000256" key="7">
    <source>
        <dbReference type="ARBA" id="ARBA00022833"/>
    </source>
</evidence>
<dbReference type="OrthoDB" id="9782003at2"/>
<evidence type="ECO:0000256" key="9">
    <source>
        <dbReference type="ARBA" id="ARBA00023049"/>
    </source>
</evidence>
<dbReference type="GO" id="GO:0046872">
    <property type="term" value="F:metal ion binding"/>
    <property type="evidence" value="ECO:0007669"/>
    <property type="project" value="UniProtKB-KW"/>
</dbReference>
<feature type="transmembrane region" description="Helical" evidence="11">
    <location>
        <begin position="329"/>
        <end position="347"/>
    </location>
</feature>
<keyword evidence="10 11" id="KW-0472">Membrane</keyword>
<dbReference type="STRING" id="39841.SAMN05660836_00118"/>
<gene>
    <name evidence="13" type="ORF">SAMN05660836_00118</name>
</gene>
<dbReference type="GO" id="GO:0016020">
    <property type="term" value="C:membrane"/>
    <property type="evidence" value="ECO:0007669"/>
    <property type="project" value="UniProtKB-SubCell"/>
</dbReference>
<dbReference type="RefSeq" id="WP_093392627.1">
    <property type="nucleotide sequence ID" value="NZ_FOUU01000001.1"/>
</dbReference>
<evidence type="ECO:0000256" key="6">
    <source>
        <dbReference type="ARBA" id="ARBA00022801"/>
    </source>
</evidence>
<dbReference type="PANTHER" id="PTHR42837:SF2">
    <property type="entry name" value="MEMBRANE METALLOPROTEASE ARASP2, CHLOROPLASTIC-RELATED"/>
    <property type="match status" value="1"/>
</dbReference>
<evidence type="ECO:0000313" key="13">
    <source>
        <dbReference type="EMBL" id="SFM41281.1"/>
    </source>
</evidence>
<comment type="cofactor">
    <cofactor evidence="1 11">
        <name>Zn(2+)</name>
        <dbReference type="ChEBI" id="CHEBI:29105"/>
    </cofactor>
</comment>
<proteinExistence type="inferred from homology"/>
<dbReference type="PROSITE" id="PS50106">
    <property type="entry name" value="PDZ"/>
    <property type="match status" value="1"/>
</dbReference>
<evidence type="ECO:0000259" key="12">
    <source>
        <dbReference type="PROSITE" id="PS50106"/>
    </source>
</evidence>
<dbReference type="GO" id="GO:0006508">
    <property type="term" value="P:proteolysis"/>
    <property type="evidence" value="ECO:0007669"/>
    <property type="project" value="UniProtKB-KW"/>
</dbReference>
<feature type="domain" description="PDZ" evidence="12">
    <location>
        <begin position="128"/>
        <end position="184"/>
    </location>
</feature>
<keyword evidence="6 11" id="KW-0378">Hydrolase</keyword>
<dbReference type="Pfam" id="PF17820">
    <property type="entry name" value="PDZ_6"/>
    <property type="match status" value="1"/>
</dbReference>
<keyword evidence="5 11" id="KW-0812">Transmembrane</keyword>
<comment type="subcellular location">
    <subcellularLocation>
        <location evidence="2">Membrane</location>
        <topology evidence="2">Multi-pass membrane protein</topology>
    </subcellularLocation>
</comment>
<evidence type="ECO:0000256" key="1">
    <source>
        <dbReference type="ARBA" id="ARBA00001947"/>
    </source>
</evidence>
<evidence type="ECO:0000256" key="5">
    <source>
        <dbReference type="ARBA" id="ARBA00022692"/>
    </source>
</evidence>
<dbReference type="SMART" id="SM00228">
    <property type="entry name" value="PDZ"/>
    <property type="match status" value="1"/>
</dbReference>
<dbReference type="CDD" id="cd06163">
    <property type="entry name" value="S2P-M50_PDZ_RseP-like"/>
    <property type="match status" value="1"/>
</dbReference>
<dbReference type="InterPro" id="IPR041489">
    <property type="entry name" value="PDZ_6"/>
</dbReference>
<dbReference type="Pfam" id="PF02163">
    <property type="entry name" value="Peptidase_M50"/>
    <property type="match status" value="1"/>
</dbReference>
<evidence type="ECO:0000256" key="2">
    <source>
        <dbReference type="ARBA" id="ARBA00004141"/>
    </source>
</evidence>
<dbReference type="NCBIfam" id="TIGR00054">
    <property type="entry name" value="RIP metalloprotease RseP"/>
    <property type="match status" value="1"/>
</dbReference>
<accession>A0A1I4QML2</accession>
<dbReference type="InterPro" id="IPR004387">
    <property type="entry name" value="Pept_M50_Zn"/>
</dbReference>
<evidence type="ECO:0000256" key="3">
    <source>
        <dbReference type="ARBA" id="ARBA00007931"/>
    </source>
</evidence>
<evidence type="ECO:0000256" key="11">
    <source>
        <dbReference type="RuleBase" id="RU362031"/>
    </source>
</evidence>
<organism evidence="13 14">
    <name type="scientific">Thermodesulforhabdus norvegica</name>
    <dbReference type="NCBI Taxonomy" id="39841"/>
    <lineage>
        <taxon>Bacteria</taxon>
        <taxon>Pseudomonadati</taxon>
        <taxon>Thermodesulfobacteriota</taxon>
        <taxon>Syntrophobacteria</taxon>
        <taxon>Syntrophobacterales</taxon>
        <taxon>Thermodesulforhabdaceae</taxon>
        <taxon>Thermodesulforhabdus</taxon>
    </lineage>
</organism>
<dbReference type="InterPro" id="IPR008915">
    <property type="entry name" value="Peptidase_M50"/>
</dbReference>